<accession>A0A7R8XA71</accession>
<dbReference type="SUPFAM" id="SSF55797">
    <property type="entry name" value="PR-1-like"/>
    <property type="match status" value="1"/>
</dbReference>
<dbReference type="InterPro" id="IPR001283">
    <property type="entry name" value="CRISP-related"/>
</dbReference>
<dbReference type="Gene3D" id="3.40.33.10">
    <property type="entry name" value="CAP"/>
    <property type="match status" value="1"/>
</dbReference>
<sequence>MDQMVSRSMKTVSTTVFGLCALMAARCNPLTSSLFDTIHHELHEVLDNLPIEEGKQAQLHDRIRHQFDVKFSKEIGEAGLQPSQEFYNTIHYGVHDVIDNLGLTQEELIQVHKGIHKVFADTFVEGGCYSQYAQNHTGCLPEDSECPKVARGLNWDDELTFIAQKWADRCRSDNDCNQCRRVARFLVGQNLFFSKSMFQEDPSADWQFPLSSWSSTGQRFPLKHLPSYKAGSEWSTYTQMVWGKSYKVGCGFASFREGSGFRKFYVCNYGPAGNLIGQRVYSTGSPCSSCPRGHVCNGMGLCSYH</sequence>
<organism evidence="2">
    <name type="scientific">Darwinula stevensoni</name>
    <dbReference type="NCBI Taxonomy" id="69355"/>
    <lineage>
        <taxon>Eukaryota</taxon>
        <taxon>Metazoa</taxon>
        <taxon>Ecdysozoa</taxon>
        <taxon>Arthropoda</taxon>
        <taxon>Crustacea</taxon>
        <taxon>Oligostraca</taxon>
        <taxon>Ostracoda</taxon>
        <taxon>Podocopa</taxon>
        <taxon>Podocopida</taxon>
        <taxon>Darwinulocopina</taxon>
        <taxon>Darwinuloidea</taxon>
        <taxon>Darwinulidae</taxon>
        <taxon>Darwinula</taxon>
    </lineage>
</organism>
<dbReference type="EMBL" id="LR900681">
    <property type="protein sequence ID" value="CAD7246548.1"/>
    <property type="molecule type" value="Genomic_DNA"/>
</dbReference>
<dbReference type="OrthoDB" id="414826at2759"/>
<dbReference type="InterPro" id="IPR035940">
    <property type="entry name" value="CAP_sf"/>
</dbReference>
<evidence type="ECO:0000313" key="3">
    <source>
        <dbReference type="Proteomes" id="UP000677054"/>
    </source>
</evidence>
<dbReference type="InterPro" id="IPR018244">
    <property type="entry name" value="Allrgn_V5/Tpx1_CS"/>
</dbReference>
<proteinExistence type="predicted"/>
<dbReference type="InterPro" id="IPR014044">
    <property type="entry name" value="CAP_dom"/>
</dbReference>
<evidence type="ECO:0000259" key="1">
    <source>
        <dbReference type="SMART" id="SM00198"/>
    </source>
</evidence>
<dbReference type="CDD" id="cd05380">
    <property type="entry name" value="CAP_euk"/>
    <property type="match status" value="1"/>
</dbReference>
<evidence type="ECO:0000313" key="2">
    <source>
        <dbReference type="EMBL" id="CAD7246548.1"/>
    </source>
</evidence>
<dbReference type="PANTHER" id="PTHR10334">
    <property type="entry name" value="CYSTEINE-RICH SECRETORY PROTEIN-RELATED"/>
    <property type="match status" value="1"/>
</dbReference>
<gene>
    <name evidence="2" type="ORF">DSTB1V02_LOCUS6396</name>
</gene>
<dbReference type="AlphaFoldDB" id="A0A7R8XA71"/>
<name>A0A7R8XA71_9CRUS</name>
<dbReference type="Pfam" id="PF00188">
    <property type="entry name" value="CAP"/>
    <property type="match status" value="1"/>
</dbReference>
<keyword evidence="3" id="KW-1185">Reference proteome</keyword>
<reference evidence="2" key="1">
    <citation type="submission" date="2020-11" db="EMBL/GenBank/DDBJ databases">
        <authorList>
            <person name="Tran Van P."/>
        </authorList>
    </citation>
    <scope>NUCLEOTIDE SEQUENCE</scope>
</reference>
<dbReference type="PRINTS" id="PR00837">
    <property type="entry name" value="V5TPXLIKE"/>
</dbReference>
<feature type="domain" description="SCP" evidence="1">
    <location>
        <begin position="103"/>
        <end position="277"/>
    </location>
</feature>
<protein>
    <recommendedName>
        <fullName evidence="1">SCP domain-containing protein</fullName>
    </recommendedName>
</protein>
<dbReference type="Proteomes" id="UP000677054">
    <property type="component" value="Unassembled WGS sequence"/>
</dbReference>
<dbReference type="GO" id="GO:0005576">
    <property type="term" value="C:extracellular region"/>
    <property type="evidence" value="ECO:0007669"/>
    <property type="project" value="InterPro"/>
</dbReference>
<dbReference type="PROSITE" id="PS01010">
    <property type="entry name" value="CRISP_2"/>
    <property type="match status" value="1"/>
</dbReference>
<dbReference type="SMART" id="SM00198">
    <property type="entry name" value="SCP"/>
    <property type="match status" value="1"/>
</dbReference>
<dbReference type="EMBL" id="CAJPEV010001164">
    <property type="protein sequence ID" value="CAG0891119.1"/>
    <property type="molecule type" value="Genomic_DNA"/>
</dbReference>